<dbReference type="InterPro" id="IPR025368">
    <property type="entry name" value="DUF4272"/>
</dbReference>
<dbReference type="Proteomes" id="UP000031838">
    <property type="component" value="Chromosome 1"/>
</dbReference>
<accession>A0A0B6S101</accession>
<evidence type="ECO:0000313" key="2">
    <source>
        <dbReference type="Proteomes" id="UP000031838"/>
    </source>
</evidence>
<name>A0A0B6S101_BURPL</name>
<reference evidence="2" key="1">
    <citation type="submission" date="2011-03" db="EMBL/GenBank/DDBJ databases">
        <authorList>
            <person name="Voget S."/>
            <person name="Streit W.R."/>
            <person name="Jaeger K.E."/>
            <person name="Daniel R."/>
        </authorList>
    </citation>
    <scope>NUCLEOTIDE SEQUENCE [LARGE SCALE GENOMIC DNA]</scope>
    <source>
        <strain evidence="2">PG1</strain>
    </source>
</reference>
<dbReference type="AlphaFoldDB" id="A0A0B6S101"/>
<organism evidence="1 2">
    <name type="scientific">Burkholderia plantarii</name>
    <dbReference type="NCBI Taxonomy" id="41899"/>
    <lineage>
        <taxon>Bacteria</taxon>
        <taxon>Pseudomonadati</taxon>
        <taxon>Pseudomonadota</taxon>
        <taxon>Betaproteobacteria</taxon>
        <taxon>Burkholderiales</taxon>
        <taxon>Burkholderiaceae</taxon>
        <taxon>Burkholderia</taxon>
    </lineage>
</organism>
<keyword evidence="2" id="KW-1185">Reference proteome</keyword>
<evidence type="ECO:0000313" key="1">
    <source>
        <dbReference type="EMBL" id="AJK45886.1"/>
    </source>
</evidence>
<dbReference type="KEGG" id="bgp:BGL_1c13680"/>
<proteinExistence type="predicted"/>
<dbReference type="Pfam" id="PF14094">
    <property type="entry name" value="DUF4272"/>
    <property type="match status" value="1"/>
</dbReference>
<reference evidence="1 2" key="2">
    <citation type="journal article" date="2016" name="Appl. Microbiol. Biotechnol.">
        <title>Mutations improving production and secretion of extracellular lipase by Burkholderia glumae PG1.</title>
        <authorList>
            <person name="Knapp A."/>
            <person name="Voget S."/>
            <person name="Gao R."/>
            <person name="Zaburannyi N."/>
            <person name="Krysciak D."/>
            <person name="Breuer M."/>
            <person name="Hauer B."/>
            <person name="Streit W.R."/>
            <person name="Muller R."/>
            <person name="Daniel R."/>
            <person name="Jaeger K.E."/>
        </authorList>
    </citation>
    <scope>NUCLEOTIDE SEQUENCE [LARGE SCALE GENOMIC DNA]</scope>
    <source>
        <strain evidence="1 2">PG1</strain>
    </source>
</reference>
<sequence>MTDLNEIRMTSLQECEQLGYPLPSTLPMLDVEHGLRPPHEIESRALALSAIVAASYGFPRERAVSWLEQETLVPALSEAERGFLFDEVGLAQQFQVQVECLCAFAWVLELLPILNFAKPSPNSLVEVFPDLRQAESGSRFRRQAKLRSLGDVLGALDFAYCLHWGIHNAAVSRKMILGNVPPHVVIERRRALEWLLSQENWADVSLDT</sequence>
<protein>
    <recommendedName>
        <fullName evidence="3">DUF4272 domain-containing protein</fullName>
    </recommendedName>
</protein>
<gene>
    <name evidence="1" type="ORF">BGL_1c13680</name>
</gene>
<dbReference type="EMBL" id="CP002580">
    <property type="protein sequence ID" value="AJK45886.1"/>
    <property type="molecule type" value="Genomic_DNA"/>
</dbReference>
<evidence type="ECO:0008006" key="3">
    <source>
        <dbReference type="Google" id="ProtNLM"/>
    </source>
</evidence>
<dbReference type="HOGENOM" id="CLU_1224319_0_0_4"/>